<dbReference type="Pfam" id="PF13490">
    <property type="entry name" value="zf-HC2"/>
    <property type="match status" value="1"/>
</dbReference>
<reference evidence="3 4" key="1">
    <citation type="submission" date="2019-04" db="EMBL/GenBank/DDBJ databases">
        <authorList>
            <person name="Van Vliet M D."/>
        </authorList>
    </citation>
    <scope>NUCLEOTIDE SEQUENCE [LARGE SCALE GENOMIC DNA]</scope>
    <source>
        <strain evidence="3 4">F1</strain>
    </source>
</reference>
<keyword evidence="4" id="KW-1185">Reference proteome</keyword>
<dbReference type="Proteomes" id="UP000366872">
    <property type="component" value="Unassembled WGS sequence"/>
</dbReference>
<keyword evidence="1" id="KW-0812">Transmembrane</keyword>
<evidence type="ECO:0000313" key="3">
    <source>
        <dbReference type="EMBL" id="VGO12971.1"/>
    </source>
</evidence>
<dbReference type="EMBL" id="CAAHFG010000001">
    <property type="protein sequence ID" value="VGO12971.1"/>
    <property type="molecule type" value="Genomic_DNA"/>
</dbReference>
<evidence type="ECO:0000259" key="2">
    <source>
        <dbReference type="Pfam" id="PF13490"/>
    </source>
</evidence>
<accession>A0A6C2U048</accession>
<protein>
    <recommendedName>
        <fullName evidence="2">Putative zinc-finger domain-containing protein</fullName>
    </recommendedName>
</protein>
<organism evidence="3 4">
    <name type="scientific">Pontiella desulfatans</name>
    <dbReference type="NCBI Taxonomy" id="2750659"/>
    <lineage>
        <taxon>Bacteria</taxon>
        <taxon>Pseudomonadati</taxon>
        <taxon>Kiritimatiellota</taxon>
        <taxon>Kiritimatiellia</taxon>
        <taxon>Kiritimatiellales</taxon>
        <taxon>Pontiellaceae</taxon>
        <taxon>Pontiella</taxon>
    </lineage>
</organism>
<name>A0A6C2U048_PONDE</name>
<dbReference type="InterPro" id="IPR027383">
    <property type="entry name" value="Znf_put"/>
</dbReference>
<keyword evidence="1" id="KW-1133">Transmembrane helix</keyword>
<dbReference type="RefSeq" id="WP_136078591.1">
    <property type="nucleotide sequence ID" value="NZ_CAAHFG010000001.1"/>
</dbReference>
<gene>
    <name evidence="3" type="ORF">PDESU_01525</name>
</gene>
<feature type="domain" description="Putative zinc-finger" evidence="2">
    <location>
        <begin position="3"/>
        <end position="36"/>
    </location>
</feature>
<proteinExistence type="predicted"/>
<feature type="transmembrane region" description="Helical" evidence="1">
    <location>
        <begin position="80"/>
        <end position="101"/>
    </location>
</feature>
<evidence type="ECO:0000256" key="1">
    <source>
        <dbReference type="SAM" id="Phobius"/>
    </source>
</evidence>
<dbReference type="AlphaFoldDB" id="A0A6C2U048"/>
<evidence type="ECO:0000313" key="4">
    <source>
        <dbReference type="Proteomes" id="UP000366872"/>
    </source>
</evidence>
<keyword evidence="1" id="KW-0472">Membrane</keyword>
<sequence>MKCQDAEQRILLHDSGEMPPKQAAALESHLRRCEPCNQFQQALAESHKVFQIQEEPSAKALQNVLREARRHAPEKKQANLWFLKPALAMAAVVAIALGFFFSTSASDKVGMELTVSKTQLMEGEDQMVSLMYDGLSEDDLAFNFLMTYEGTLASL</sequence>